<feature type="region of interest" description="Disordered" evidence="2">
    <location>
        <begin position="188"/>
        <end position="208"/>
    </location>
</feature>
<organism evidence="3 4">
    <name type="scientific">Tortispora caseinolytica NRRL Y-17796</name>
    <dbReference type="NCBI Taxonomy" id="767744"/>
    <lineage>
        <taxon>Eukaryota</taxon>
        <taxon>Fungi</taxon>
        <taxon>Dikarya</taxon>
        <taxon>Ascomycota</taxon>
        <taxon>Saccharomycotina</taxon>
        <taxon>Trigonopsidomycetes</taxon>
        <taxon>Trigonopsidales</taxon>
        <taxon>Trigonopsidaceae</taxon>
        <taxon>Tortispora</taxon>
    </lineage>
</organism>
<evidence type="ECO:0000313" key="4">
    <source>
        <dbReference type="Proteomes" id="UP000095023"/>
    </source>
</evidence>
<feature type="compositionally biased region" description="Acidic residues" evidence="2">
    <location>
        <begin position="195"/>
        <end position="206"/>
    </location>
</feature>
<proteinExistence type="predicted"/>
<keyword evidence="1" id="KW-0175">Coiled coil</keyword>
<feature type="coiled-coil region" evidence="1">
    <location>
        <begin position="133"/>
        <end position="167"/>
    </location>
</feature>
<dbReference type="EMBL" id="KV453841">
    <property type="protein sequence ID" value="ODV92498.1"/>
    <property type="molecule type" value="Genomic_DNA"/>
</dbReference>
<keyword evidence="4" id="KW-1185">Reference proteome</keyword>
<sequence length="312" mass="33783">MNTPDKLAAARARVAQLQKKIGSNAKTPASIDSNAEVAALRTRLVELENECTELKAELAKVKTAASKPSSEANTFLAGPETTAKEMASRYVSMMKSRTNFDDVSGIDASSANGSGMVEYASSQGRSDELLQQIGSLEAALKKSISENADLKQENELLKKKLSFFANNNSAQSEPVPSVQYRSMLTTEQPTLESPYDYDDLSSDTDSENTNHNHMGQQTNMFAPTIPVGATATSTTTGTATAAMQESEPLSSFADIDLYDDSAELQVDNARFPDLEINRKEQIHSEIVQRFHDYLPDLASMRITGGEGPILAV</sequence>
<protein>
    <submittedName>
        <fullName evidence="3">Uncharacterized protein</fullName>
    </submittedName>
</protein>
<reference evidence="4" key="1">
    <citation type="submission" date="2016-02" db="EMBL/GenBank/DDBJ databases">
        <title>Comparative genomics of biotechnologically important yeasts.</title>
        <authorList>
            <consortium name="DOE Joint Genome Institute"/>
            <person name="Riley R."/>
            <person name="Haridas S."/>
            <person name="Wolfe K.H."/>
            <person name="Lopes M.R."/>
            <person name="Hittinger C.T."/>
            <person name="Goker M."/>
            <person name="Salamov A."/>
            <person name="Wisecaver J."/>
            <person name="Long T.M."/>
            <person name="Aerts A.L."/>
            <person name="Barry K."/>
            <person name="Choi C."/>
            <person name="Clum A."/>
            <person name="Coughlan A.Y."/>
            <person name="Deshpande S."/>
            <person name="Douglass A.P."/>
            <person name="Hanson S.J."/>
            <person name="Klenk H.-P."/>
            <person name="Labutti K."/>
            <person name="Lapidus A."/>
            <person name="Lindquist E."/>
            <person name="Lipzen A."/>
            <person name="Meier-Kolthoff J.P."/>
            <person name="Ohm R.A."/>
            <person name="Otillar R.P."/>
            <person name="Pangilinan J."/>
            <person name="Peng Y."/>
            <person name="Rokas A."/>
            <person name="Rosa C.A."/>
            <person name="Scheuner C."/>
            <person name="Sibirny A.A."/>
            <person name="Slot J.C."/>
            <person name="Stielow J.B."/>
            <person name="Sun H."/>
            <person name="Kurtzman C.P."/>
            <person name="Blackwell M."/>
            <person name="Jeffries T.W."/>
            <person name="Grigoriev I.V."/>
        </authorList>
    </citation>
    <scope>NUCLEOTIDE SEQUENCE [LARGE SCALE GENOMIC DNA]</scope>
    <source>
        <strain evidence="4">NRRL Y-17796</strain>
    </source>
</reference>
<dbReference type="Proteomes" id="UP000095023">
    <property type="component" value="Unassembled WGS sequence"/>
</dbReference>
<evidence type="ECO:0000256" key="2">
    <source>
        <dbReference type="SAM" id="MobiDB-lite"/>
    </source>
</evidence>
<dbReference type="AlphaFoldDB" id="A0A1E4TLH8"/>
<evidence type="ECO:0000313" key="3">
    <source>
        <dbReference type="EMBL" id="ODV92498.1"/>
    </source>
</evidence>
<evidence type="ECO:0000256" key="1">
    <source>
        <dbReference type="SAM" id="Coils"/>
    </source>
</evidence>
<accession>A0A1E4TLH8</accession>
<feature type="coiled-coil region" evidence="1">
    <location>
        <begin position="30"/>
        <end position="64"/>
    </location>
</feature>
<gene>
    <name evidence="3" type="ORF">CANCADRAFT_56151</name>
</gene>
<name>A0A1E4TLH8_9ASCO</name>